<feature type="compositionally biased region" description="Low complexity" evidence="1">
    <location>
        <begin position="129"/>
        <end position="180"/>
    </location>
</feature>
<keyword evidence="2" id="KW-0812">Transmembrane</keyword>
<organism evidence="4 5">
    <name type="scientific">Streptomyces prunicolor</name>
    <dbReference type="NCBI Taxonomy" id="67348"/>
    <lineage>
        <taxon>Bacteria</taxon>
        <taxon>Bacillati</taxon>
        <taxon>Actinomycetota</taxon>
        <taxon>Actinomycetes</taxon>
        <taxon>Kitasatosporales</taxon>
        <taxon>Streptomycetaceae</taxon>
        <taxon>Streptomyces</taxon>
    </lineage>
</organism>
<evidence type="ECO:0000256" key="3">
    <source>
        <dbReference type="SAM" id="SignalP"/>
    </source>
</evidence>
<dbReference type="NCBIfam" id="NF041528">
    <property type="entry name" value="strep_LAETG"/>
    <property type="match status" value="1"/>
</dbReference>
<evidence type="ECO:0000313" key="4">
    <source>
        <dbReference type="EMBL" id="MDV7216560.1"/>
    </source>
</evidence>
<comment type="caution">
    <text evidence="4">The sequence shown here is derived from an EMBL/GenBank/DDBJ whole genome shotgun (WGS) entry which is preliminary data.</text>
</comment>
<reference evidence="4 5" key="1">
    <citation type="submission" date="2023-10" db="EMBL/GenBank/DDBJ databases">
        <title>Characterization of rhizosphere-enriched actinobacteria from wheat plants lab-grown on chernevaya soil.</title>
        <authorList>
            <person name="Tikhonova E.N."/>
            <person name="Konopkin A."/>
            <person name="Kravchenko I.K."/>
        </authorList>
    </citation>
    <scope>NUCLEOTIDE SEQUENCE [LARGE SCALE GENOMIC DNA]</scope>
    <source>
        <strain evidence="4 5">RR29</strain>
    </source>
</reference>
<gene>
    <name evidence="4" type="ORF">R5A26_11415</name>
</gene>
<name>A0ABU4FB92_9ACTN</name>
<feature type="region of interest" description="Disordered" evidence="1">
    <location>
        <begin position="109"/>
        <end position="188"/>
    </location>
</feature>
<keyword evidence="3" id="KW-0732">Signal</keyword>
<feature type="chain" id="PRO_5047534073" evidence="3">
    <location>
        <begin position="42"/>
        <end position="217"/>
    </location>
</feature>
<keyword evidence="2" id="KW-0472">Membrane</keyword>
<protein>
    <submittedName>
        <fullName evidence="4">LAETG motif-containing sortase-dependent surface protein</fullName>
    </submittedName>
</protein>
<evidence type="ECO:0000313" key="5">
    <source>
        <dbReference type="Proteomes" id="UP001187346"/>
    </source>
</evidence>
<dbReference type="RefSeq" id="WP_317771130.1">
    <property type="nucleotide sequence ID" value="NZ_JAWMAJ010000029.1"/>
</dbReference>
<evidence type="ECO:0000256" key="1">
    <source>
        <dbReference type="SAM" id="MobiDB-lite"/>
    </source>
</evidence>
<dbReference type="Proteomes" id="UP001187346">
    <property type="component" value="Unassembled WGS sequence"/>
</dbReference>
<sequence>MQTSMQIPTRRSPSWRRPSAIATTAAVTMLGLGMAAAPASASTYDWSVSCSQVTVDITGYNAQVVQIVKVTADGKELGTELTFRDDLHHTYPIPSHTKPLSIRLVVSPGSEDGQAVDETRTSPVCGWESASPTPSSPAGATTATATTEPTSTASSGTPSDASSTLSSPSPSSYISAPPLAETGASSSTPLIAGTAGAVVLAGAALLVVTRRRRSAQG</sequence>
<dbReference type="NCBIfam" id="TIGR01167">
    <property type="entry name" value="LPXTG_anchor"/>
    <property type="match status" value="1"/>
</dbReference>
<dbReference type="EMBL" id="JAWMAJ010000029">
    <property type="protein sequence ID" value="MDV7216560.1"/>
    <property type="molecule type" value="Genomic_DNA"/>
</dbReference>
<keyword evidence="5" id="KW-1185">Reference proteome</keyword>
<feature type="transmembrane region" description="Helical" evidence="2">
    <location>
        <begin position="190"/>
        <end position="208"/>
    </location>
</feature>
<accession>A0ABU4FB92</accession>
<evidence type="ECO:0000256" key="2">
    <source>
        <dbReference type="SAM" id="Phobius"/>
    </source>
</evidence>
<keyword evidence="2" id="KW-1133">Transmembrane helix</keyword>
<proteinExistence type="predicted"/>
<feature type="signal peptide" evidence="3">
    <location>
        <begin position="1"/>
        <end position="41"/>
    </location>
</feature>